<accession>A0ABP9IFS5</accession>
<sequence length="66" mass="6669">MSATAVPPARATRAPHLGALIAALSFAAMVGAMLQTLPVPVLSTIGARLNADAGEISWVLTSKLTV</sequence>
<dbReference type="EMBL" id="BAABHS010000065">
    <property type="protein sequence ID" value="GAA4997009.1"/>
    <property type="molecule type" value="Genomic_DNA"/>
</dbReference>
<proteinExistence type="predicted"/>
<evidence type="ECO:0008006" key="3">
    <source>
        <dbReference type="Google" id="ProtNLM"/>
    </source>
</evidence>
<evidence type="ECO:0000313" key="2">
    <source>
        <dbReference type="Proteomes" id="UP001500466"/>
    </source>
</evidence>
<name>A0ABP9IFS5_9ACTN</name>
<gene>
    <name evidence="1" type="ORF">GCM10023205_82840</name>
</gene>
<organism evidence="1 2">
    <name type="scientific">Yinghuangia aomiensis</name>
    <dbReference type="NCBI Taxonomy" id="676205"/>
    <lineage>
        <taxon>Bacteria</taxon>
        <taxon>Bacillati</taxon>
        <taxon>Actinomycetota</taxon>
        <taxon>Actinomycetes</taxon>
        <taxon>Kitasatosporales</taxon>
        <taxon>Streptomycetaceae</taxon>
        <taxon>Yinghuangia</taxon>
    </lineage>
</organism>
<reference evidence="2" key="1">
    <citation type="journal article" date="2019" name="Int. J. Syst. Evol. Microbiol.">
        <title>The Global Catalogue of Microorganisms (GCM) 10K type strain sequencing project: providing services to taxonomists for standard genome sequencing and annotation.</title>
        <authorList>
            <consortium name="The Broad Institute Genomics Platform"/>
            <consortium name="The Broad Institute Genome Sequencing Center for Infectious Disease"/>
            <person name="Wu L."/>
            <person name="Ma J."/>
        </authorList>
    </citation>
    <scope>NUCLEOTIDE SEQUENCE [LARGE SCALE GENOMIC DNA]</scope>
    <source>
        <strain evidence="2">JCM 17986</strain>
    </source>
</reference>
<comment type="caution">
    <text evidence="1">The sequence shown here is derived from an EMBL/GenBank/DDBJ whole genome shotgun (WGS) entry which is preliminary data.</text>
</comment>
<dbReference type="Proteomes" id="UP001500466">
    <property type="component" value="Unassembled WGS sequence"/>
</dbReference>
<evidence type="ECO:0000313" key="1">
    <source>
        <dbReference type="EMBL" id="GAA4997009.1"/>
    </source>
</evidence>
<keyword evidence="2" id="KW-1185">Reference proteome</keyword>
<protein>
    <recommendedName>
        <fullName evidence="3">MFS transporter</fullName>
    </recommendedName>
</protein>
<dbReference type="RefSeq" id="WP_345681063.1">
    <property type="nucleotide sequence ID" value="NZ_BAABHS010000065.1"/>
</dbReference>